<dbReference type="PRINTS" id="PR00160">
    <property type="entry name" value="GLUTAREDOXIN"/>
</dbReference>
<dbReference type="InterPro" id="IPR002109">
    <property type="entry name" value="Glutaredoxin"/>
</dbReference>
<dbReference type="EMBL" id="CP151507">
    <property type="protein sequence ID" value="WZN63552.1"/>
    <property type="molecule type" value="Genomic_DNA"/>
</dbReference>
<feature type="domain" description="Glutaredoxin" evidence="1">
    <location>
        <begin position="15"/>
        <end position="70"/>
    </location>
</feature>
<dbReference type="InterPro" id="IPR006869">
    <property type="entry name" value="DUF547"/>
</dbReference>
<keyword evidence="4" id="KW-1185">Reference proteome</keyword>
<evidence type="ECO:0000259" key="1">
    <source>
        <dbReference type="Pfam" id="PF00462"/>
    </source>
</evidence>
<feature type="domain" description="DUF547" evidence="2">
    <location>
        <begin position="273"/>
        <end position="408"/>
    </location>
</feature>
<protein>
    <submittedName>
        <fullName evidence="3">DUF547 domain-containing protein</fullName>
    </submittedName>
</protein>
<sequence length="482" mass="52759">MAKHVAVGAKARVGVFTSQGCKHCRRAKVLLRDREILFVEVDLTTRPAEVRQALQRFTGRKTVPQVFINRACVGGADELCGLDESGELAARVRDAERQESGPFPEEVEELVVSSAAVEAVEGPGVAGGVDWERHWDLSEALRKALDWPHVKNALSGDFELKELAWALGRGDFMDDAGAEDAVRLRLVLPSAGSRYRLPPAGDPNVFNSNMVWPVESRPASVVAEHLRTRILGLYESFLSDNGRAVDYEGLARSVEFAAYVRDSSELRGVDLTPLTRDEKIAFFVNVYNALIVHATAVKGAPKNVVERSKFFGRIKYEIGGVAFSCDDMEHGVLRGNAPSPGSILSLLGLGCLAGGTFKKTDPRADLAVEPVDPRIHFALVCGAKSCPPIRLYSAANLEEGLQGAAEAFCESEVEVDAPRGVVTLSRIFKWYGKDFAKDERSLLERISTEYDPKNEALREVLGKNAGGPRVKYAEYNWDVNSK</sequence>
<accession>A0AAX4PBE2</accession>
<dbReference type="SUPFAM" id="SSF52833">
    <property type="entry name" value="Thioredoxin-like"/>
    <property type="match status" value="1"/>
</dbReference>
<evidence type="ECO:0000259" key="2">
    <source>
        <dbReference type="Pfam" id="PF04784"/>
    </source>
</evidence>
<evidence type="ECO:0000313" key="4">
    <source>
        <dbReference type="Proteomes" id="UP001472866"/>
    </source>
</evidence>
<dbReference type="InterPro" id="IPR036249">
    <property type="entry name" value="Thioredoxin-like_sf"/>
</dbReference>
<reference evidence="3 4" key="1">
    <citation type="submission" date="2024-03" db="EMBL/GenBank/DDBJ databases">
        <title>Complete genome sequence of the green alga Chloropicon roscoffensis RCC1871.</title>
        <authorList>
            <person name="Lemieux C."/>
            <person name="Pombert J.-F."/>
            <person name="Otis C."/>
            <person name="Turmel M."/>
        </authorList>
    </citation>
    <scope>NUCLEOTIDE SEQUENCE [LARGE SCALE GENOMIC DNA]</scope>
    <source>
        <strain evidence="3 4">RCC1871</strain>
    </source>
</reference>
<dbReference type="PANTHER" id="PTHR46361">
    <property type="entry name" value="ELECTRON CARRIER/ PROTEIN DISULFIDE OXIDOREDUCTASE"/>
    <property type="match status" value="1"/>
</dbReference>
<gene>
    <name evidence="3" type="ORF">HKI87_07g51010</name>
</gene>
<dbReference type="AlphaFoldDB" id="A0AAX4PBE2"/>
<dbReference type="InterPro" id="IPR014025">
    <property type="entry name" value="Glutaredoxin_subgr"/>
</dbReference>
<dbReference type="PROSITE" id="PS51354">
    <property type="entry name" value="GLUTAREDOXIN_2"/>
    <property type="match status" value="1"/>
</dbReference>
<dbReference type="Proteomes" id="UP001472866">
    <property type="component" value="Chromosome 07"/>
</dbReference>
<dbReference type="PANTHER" id="PTHR46361:SF3">
    <property type="entry name" value="ELECTRON CARRIER_ PROTEIN DISULFIDE OXIDOREDUCTASE"/>
    <property type="match status" value="1"/>
</dbReference>
<proteinExistence type="predicted"/>
<organism evidence="3 4">
    <name type="scientific">Chloropicon roscoffensis</name>
    <dbReference type="NCBI Taxonomy" id="1461544"/>
    <lineage>
        <taxon>Eukaryota</taxon>
        <taxon>Viridiplantae</taxon>
        <taxon>Chlorophyta</taxon>
        <taxon>Chloropicophyceae</taxon>
        <taxon>Chloropicales</taxon>
        <taxon>Chloropicaceae</taxon>
        <taxon>Chloropicon</taxon>
    </lineage>
</organism>
<dbReference type="Gene3D" id="3.40.30.10">
    <property type="entry name" value="Glutaredoxin"/>
    <property type="match status" value="1"/>
</dbReference>
<dbReference type="CDD" id="cd02066">
    <property type="entry name" value="GRX_family"/>
    <property type="match status" value="1"/>
</dbReference>
<dbReference type="Pfam" id="PF00462">
    <property type="entry name" value="Glutaredoxin"/>
    <property type="match status" value="1"/>
</dbReference>
<name>A0AAX4PBE2_9CHLO</name>
<evidence type="ECO:0000313" key="3">
    <source>
        <dbReference type="EMBL" id="WZN63552.1"/>
    </source>
</evidence>
<dbReference type="Pfam" id="PF04784">
    <property type="entry name" value="DUF547"/>
    <property type="match status" value="1"/>
</dbReference>